<feature type="transmembrane region" description="Helical" evidence="1">
    <location>
        <begin position="95"/>
        <end position="121"/>
    </location>
</feature>
<protein>
    <submittedName>
        <fullName evidence="2">Uncharacterized protein</fullName>
    </submittedName>
</protein>
<evidence type="ECO:0000313" key="3">
    <source>
        <dbReference type="Proteomes" id="UP000319817"/>
    </source>
</evidence>
<dbReference type="Proteomes" id="UP000319817">
    <property type="component" value="Chromosome"/>
</dbReference>
<feature type="transmembrane region" description="Helical" evidence="1">
    <location>
        <begin position="20"/>
        <end position="47"/>
    </location>
</feature>
<dbReference type="AlphaFoldDB" id="A0A517P1J3"/>
<evidence type="ECO:0000256" key="1">
    <source>
        <dbReference type="SAM" id="Phobius"/>
    </source>
</evidence>
<organism evidence="2 3">
    <name type="scientific">Stieleria marina</name>
    <dbReference type="NCBI Taxonomy" id="1930275"/>
    <lineage>
        <taxon>Bacteria</taxon>
        <taxon>Pseudomonadati</taxon>
        <taxon>Planctomycetota</taxon>
        <taxon>Planctomycetia</taxon>
        <taxon>Pirellulales</taxon>
        <taxon>Pirellulaceae</taxon>
        <taxon>Stieleria</taxon>
    </lineage>
</organism>
<keyword evidence="1" id="KW-0472">Membrane</keyword>
<keyword evidence="1" id="KW-0812">Transmembrane</keyword>
<sequence>MISPVRIARNSSAAKPARVFTGALVVSGMVWVALSLILILAVTVFAVEFVRQTVLVTVLSGIVAAVSLMPGLVSEWTPQLASNRTVSASTKKQNYLGPVFGGIILRMVATVALFVMCRYQFAESVNWIAALTIGWYVVLTCVEVTWLARKLPQLDATSTVAPLIVSGLVPNTLDVA</sequence>
<dbReference type="RefSeq" id="WP_145421010.1">
    <property type="nucleotide sequence ID" value="NZ_CP036526.1"/>
</dbReference>
<keyword evidence="1" id="KW-1133">Transmembrane helix</keyword>
<dbReference type="EMBL" id="CP036526">
    <property type="protein sequence ID" value="QDT13241.1"/>
    <property type="molecule type" value="Genomic_DNA"/>
</dbReference>
<feature type="transmembrane region" description="Helical" evidence="1">
    <location>
        <begin position="127"/>
        <end position="148"/>
    </location>
</feature>
<gene>
    <name evidence="2" type="ORF">K239x_52580</name>
</gene>
<evidence type="ECO:0000313" key="2">
    <source>
        <dbReference type="EMBL" id="QDT13241.1"/>
    </source>
</evidence>
<accession>A0A517P1J3</accession>
<feature type="transmembrane region" description="Helical" evidence="1">
    <location>
        <begin position="53"/>
        <end position="74"/>
    </location>
</feature>
<proteinExistence type="predicted"/>
<keyword evidence="3" id="KW-1185">Reference proteome</keyword>
<reference evidence="2 3" key="1">
    <citation type="submission" date="2019-02" db="EMBL/GenBank/DDBJ databases">
        <title>Deep-cultivation of Planctomycetes and their phenomic and genomic characterization uncovers novel biology.</title>
        <authorList>
            <person name="Wiegand S."/>
            <person name="Jogler M."/>
            <person name="Boedeker C."/>
            <person name="Pinto D."/>
            <person name="Vollmers J."/>
            <person name="Rivas-Marin E."/>
            <person name="Kohn T."/>
            <person name="Peeters S.H."/>
            <person name="Heuer A."/>
            <person name="Rast P."/>
            <person name="Oberbeckmann S."/>
            <person name="Bunk B."/>
            <person name="Jeske O."/>
            <person name="Meyerdierks A."/>
            <person name="Storesund J.E."/>
            <person name="Kallscheuer N."/>
            <person name="Luecker S."/>
            <person name="Lage O.M."/>
            <person name="Pohl T."/>
            <person name="Merkel B.J."/>
            <person name="Hornburger P."/>
            <person name="Mueller R.-W."/>
            <person name="Bruemmer F."/>
            <person name="Labrenz M."/>
            <person name="Spormann A.M."/>
            <person name="Op den Camp H."/>
            <person name="Overmann J."/>
            <person name="Amann R."/>
            <person name="Jetten M.S.M."/>
            <person name="Mascher T."/>
            <person name="Medema M.H."/>
            <person name="Devos D.P."/>
            <person name="Kaster A.-K."/>
            <person name="Ovreas L."/>
            <person name="Rohde M."/>
            <person name="Galperin M.Y."/>
            <person name="Jogler C."/>
        </authorList>
    </citation>
    <scope>NUCLEOTIDE SEQUENCE [LARGE SCALE GENOMIC DNA]</scope>
    <source>
        <strain evidence="2 3">K23_9</strain>
    </source>
</reference>
<name>A0A517P1J3_9BACT</name>
<dbReference type="OrthoDB" id="290574at2"/>